<name>A0A1N7PKT0_9GAMM</name>
<proteinExistence type="predicted"/>
<dbReference type="Proteomes" id="UP000185639">
    <property type="component" value="Unassembled WGS sequence"/>
</dbReference>
<evidence type="ECO:0000313" key="2">
    <source>
        <dbReference type="EMBL" id="SIT11090.1"/>
    </source>
</evidence>
<dbReference type="RefSeq" id="WP_076517309.1">
    <property type="nucleotide sequence ID" value="NZ_FTOH01000010.1"/>
</dbReference>
<evidence type="ECO:0000259" key="1">
    <source>
        <dbReference type="Pfam" id="PF11845"/>
    </source>
</evidence>
<evidence type="ECO:0000313" key="3">
    <source>
        <dbReference type="Proteomes" id="UP000185639"/>
    </source>
</evidence>
<dbReference type="STRING" id="484498.SAMN05421686_11043"/>
<feature type="domain" description="Tll0287-like" evidence="1">
    <location>
        <begin position="54"/>
        <end position="200"/>
    </location>
</feature>
<protein>
    <recommendedName>
        <fullName evidence="1">Tll0287-like domain-containing protein</fullName>
    </recommendedName>
</protein>
<accession>A0A1N7PKT0</accession>
<gene>
    <name evidence="2" type="ORF">SAMN05421686_11043</name>
</gene>
<organism evidence="2 3">
    <name type="scientific">Thalassolituus maritimus</name>
    <dbReference type="NCBI Taxonomy" id="484498"/>
    <lineage>
        <taxon>Bacteria</taxon>
        <taxon>Pseudomonadati</taxon>
        <taxon>Pseudomonadota</taxon>
        <taxon>Gammaproteobacteria</taxon>
        <taxon>Oceanospirillales</taxon>
        <taxon>Oceanospirillaceae</taxon>
        <taxon>Thalassolituus</taxon>
    </lineage>
</organism>
<dbReference type="AlphaFoldDB" id="A0A1N7PKT0"/>
<reference evidence="3" key="1">
    <citation type="submission" date="2017-01" db="EMBL/GenBank/DDBJ databases">
        <authorList>
            <person name="Varghese N."/>
            <person name="Submissions S."/>
        </authorList>
    </citation>
    <scope>NUCLEOTIDE SEQUENCE [LARGE SCALE GENOMIC DNA]</scope>
    <source>
        <strain evidence="3">DSM 24913</strain>
    </source>
</reference>
<dbReference type="Pfam" id="PF11845">
    <property type="entry name" value="Tll0287-like"/>
    <property type="match status" value="1"/>
</dbReference>
<dbReference type="InterPro" id="IPR021796">
    <property type="entry name" value="Tll0287-like_dom"/>
</dbReference>
<dbReference type="EMBL" id="FTOH01000010">
    <property type="protein sequence ID" value="SIT11090.1"/>
    <property type="molecule type" value="Genomic_DNA"/>
</dbReference>
<dbReference type="OrthoDB" id="9797588at2"/>
<sequence length="207" mass="22263">MASRSKSAFKKASKNEFLRPLLLSAIGLLSSVSVLSDGSAGDASEDYMVVEARAQTKAFAQGLKETLMQGMKSEGPLAAIRLCNTEAPEIAAAHSKDGWEVGRTSEKLRNPNNAPDEWESAVLESFAQRAAAGEPLATMEASSREGGTFRYMKAIPVGGPCVVCHGEQLAEPVATRLSERYPEDNARGYQPGDLRGAFTLTYTFEKQ</sequence>
<keyword evidence="3" id="KW-1185">Reference proteome</keyword>